<evidence type="ECO:0000259" key="1">
    <source>
        <dbReference type="Pfam" id="PF06742"/>
    </source>
</evidence>
<dbReference type="Pfam" id="PF06742">
    <property type="entry name" value="DUF1214"/>
    <property type="match status" value="1"/>
</dbReference>
<comment type="caution">
    <text evidence="2">The sequence shown here is derived from an EMBL/GenBank/DDBJ whole genome shotgun (WGS) entry which is preliminary data.</text>
</comment>
<dbReference type="EMBL" id="BAABGF010000058">
    <property type="protein sequence ID" value="GAA4298351.1"/>
    <property type="molecule type" value="Genomic_DNA"/>
</dbReference>
<proteinExistence type="predicted"/>
<dbReference type="InterPro" id="IPR010621">
    <property type="entry name" value="DUF1214"/>
</dbReference>
<accession>A0ABP8F9F2</accession>
<organism evidence="2 3">
    <name type="scientific">Mycobacterium paraffinicum</name>
    <dbReference type="NCBI Taxonomy" id="53378"/>
    <lineage>
        <taxon>Bacteria</taxon>
        <taxon>Bacillati</taxon>
        <taxon>Actinomycetota</taxon>
        <taxon>Actinomycetes</taxon>
        <taxon>Mycobacteriales</taxon>
        <taxon>Mycobacteriaceae</taxon>
        <taxon>Mycobacterium</taxon>
    </lineage>
</organism>
<dbReference type="Proteomes" id="UP001501417">
    <property type="component" value="Unassembled WGS sequence"/>
</dbReference>
<protein>
    <recommendedName>
        <fullName evidence="1">DUF1214 domain-containing protein</fullName>
    </recommendedName>
</protein>
<evidence type="ECO:0000313" key="3">
    <source>
        <dbReference type="Proteomes" id="UP001501417"/>
    </source>
</evidence>
<evidence type="ECO:0000313" key="2">
    <source>
        <dbReference type="EMBL" id="GAA4298351.1"/>
    </source>
</evidence>
<keyword evidence="3" id="KW-1185">Reference proteome</keyword>
<reference evidence="3" key="1">
    <citation type="journal article" date="2019" name="Int. J. Syst. Evol. Microbiol.">
        <title>The Global Catalogue of Microorganisms (GCM) 10K type strain sequencing project: providing services to taxonomists for standard genome sequencing and annotation.</title>
        <authorList>
            <consortium name="The Broad Institute Genomics Platform"/>
            <consortium name="The Broad Institute Genome Sequencing Center for Infectious Disease"/>
            <person name="Wu L."/>
            <person name="Ma J."/>
        </authorList>
    </citation>
    <scope>NUCLEOTIDE SEQUENCE [LARGE SCALE GENOMIC DNA]</scope>
    <source>
        <strain evidence="3">JCM 17782</strain>
    </source>
</reference>
<name>A0ABP8F9F2_9MYCO</name>
<sequence>MFSVNTGGTTEAENVSEPRTPLAWLPFSITEAALSEELGNVDLFQAWSHLLTRLGKAARAVESDPASRNRIDLAAGIRHLLVLLAAGIDEVLRFDPDPVLSVRRTSTDDLVTWGMECPDCLYTRAVLRGGESYRLFGNRGTARYVGLQTMNGIAATANELVDELDVDADGNFEVVLSADHRPGNWMRIEGDHPTLTVRHFFYDWDTEAASSLRIERIGEEVQTDGPSVDPDVVVSRQITALGDFVGDNLAFFLQFGAAAPPNGFLPPIDRTDMGAAAENRPVIGRWELGPNEALIVEVEPPQGLYWSFSIGNPWWETIHYGRHQSSLNAHQAVVDADGMVRLVLCSDDPGVANWLDTAGHSNGPIILRCVRTETAPTPTTRVVPFGEIDAQLPPDTTKITPEERRSVLAARRRAVHKRFAQ</sequence>
<gene>
    <name evidence="2" type="ORF">GCM10023161_51220</name>
</gene>
<feature type="domain" description="DUF1214" evidence="1">
    <location>
        <begin position="299"/>
        <end position="369"/>
    </location>
</feature>